<dbReference type="AlphaFoldDB" id="A0A940DLA6"/>
<sequence>MEERKMTEKESLELISQMITKSRVRLERQAGWPLVLWGVAAALIGIAVWAGVKFTGNAAWYNLWFLLLIGFPIHWIWAKRHTENVRDYVTETVGWVWFVFGASCMVFAALYALGVTSLPINVCITLLLGFATTVTGMMLKRWLVMVLGVLTICLFVPLMAVVVSGVDTILLSAGIVVLDIMLPGIIMCRADRREVRI</sequence>
<evidence type="ECO:0000313" key="3">
    <source>
        <dbReference type="Proteomes" id="UP000712007"/>
    </source>
</evidence>
<reference evidence="2" key="1">
    <citation type="submission" date="2020-10" db="EMBL/GenBank/DDBJ databases">
        <authorList>
            <person name="Gilroy R."/>
        </authorList>
    </citation>
    <scope>NUCLEOTIDE SEQUENCE</scope>
    <source>
        <strain evidence="2">3924</strain>
    </source>
</reference>
<comment type="caution">
    <text evidence="2">The sequence shown here is derived from an EMBL/GenBank/DDBJ whole genome shotgun (WGS) entry which is preliminary data.</text>
</comment>
<dbReference type="EMBL" id="JADIMV010000072">
    <property type="protein sequence ID" value="MBO8439857.1"/>
    <property type="molecule type" value="Genomic_DNA"/>
</dbReference>
<dbReference type="Proteomes" id="UP000712007">
    <property type="component" value="Unassembled WGS sequence"/>
</dbReference>
<keyword evidence="1" id="KW-0812">Transmembrane</keyword>
<feature type="transmembrane region" description="Helical" evidence="1">
    <location>
        <begin position="169"/>
        <end position="188"/>
    </location>
</feature>
<feature type="transmembrane region" description="Helical" evidence="1">
    <location>
        <begin position="30"/>
        <end position="52"/>
    </location>
</feature>
<organism evidence="2 3">
    <name type="scientific">Candidatus Aphodosoma intestinipullorum</name>
    <dbReference type="NCBI Taxonomy" id="2840674"/>
    <lineage>
        <taxon>Bacteria</taxon>
        <taxon>Pseudomonadati</taxon>
        <taxon>Bacteroidota</taxon>
        <taxon>Bacteroidia</taxon>
        <taxon>Bacteroidales</taxon>
        <taxon>Candidatus Aphodosoma</taxon>
    </lineage>
</organism>
<evidence type="ECO:0000256" key="1">
    <source>
        <dbReference type="SAM" id="Phobius"/>
    </source>
</evidence>
<protein>
    <submittedName>
        <fullName evidence="2">Uncharacterized protein</fullName>
    </submittedName>
</protein>
<keyword evidence="1" id="KW-0472">Membrane</keyword>
<name>A0A940DLA6_9BACT</name>
<feature type="transmembrane region" description="Helical" evidence="1">
    <location>
        <begin position="89"/>
        <end position="112"/>
    </location>
</feature>
<feature type="transmembrane region" description="Helical" evidence="1">
    <location>
        <begin position="118"/>
        <end position="135"/>
    </location>
</feature>
<proteinExistence type="predicted"/>
<reference evidence="2" key="2">
    <citation type="journal article" date="2021" name="PeerJ">
        <title>Extensive microbial diversity within the chicken gut microbiome revealed by metagenomics and culture.</title>
        <authorList>
            <person name="Gilroy R."/>
            <person name="Ravi A."/>
            <person name="Getino M."/>
            <person name="Pursley I."/>
            <person name="Horton D.L."/>
            <person name="Alikhan N.F."/>
            <person name="Baker D."/>
            <person name="Gharbi K."/>
            <person name="Hall N."/>
            <person name="Watson M."/>
            <person name="Adriaenssens E.M."/>
            <person name="Foster-Nyarko E."/>
            <person name="Jarju S."/>
            <person name="Secka A."/>
            <person name="Antonio M."/>
            <person name="Oren A."/>
            <person name="Chaudhuri R.R."/>
            <person name="La Ragione R."/>
            <person name="Hildebrand F."/>
            <person name="Pallen M.J."/>
        </authorList>
    </citation>
    <scope>NUCLEOTIDE SEQUENCE</scope>
    <source>
        <strain evidence="2">3924</strain>
    </source>
</reference>
<evidence type="ECO:0000313" key="2">
    <source>
        <dbReference type="EMBL" id="MBO8439857.1"/>
    </source>
</evidence>
<gene>
    <name evidence="2" type="ORF">IAC51_04325</name>
</gene>
<keyword evidence="1" id="KW-1133">Transmembrane helix</keyword>
<feature type="transmembrane region" description="Helical" evidence="1">
    <location>
        <begin position="142"/>
        <end position="163"/>
    </location>
</feature>
<feature type="transmembrane region" description="Helical" evidence="1">
    <location>
        <begin position="58"/>
        <end position="77"/>
    </location>
</feature>
<accession>A0A940DLA6</accession>